<gene>
    <name evidence="2" type="ORF">METZ01_LOCUS4600</name>
</gene>
<evidence type="ECO:0000259" key="1">
    <source>
        <dbReference type="Pfam" id="PF01037"/>
    </source>
</evidence>
<proteinExistence type="predicted"/>
<feature type="domain" description="Transcription regulator AsnC/Lrp ligand binding" evidence="1">
    <location>
        <begin position="1"/>
        <end position="43"/>
    </location>
</feature>
<dbReference type="Gene3D" id="3.30.70.920">
    <property type="match status" value="1"/>
</dbReference>
<dbReference type="Pfam" id="PF01037">
    <property type="entry name" value="AsnC_trans_reg"/>
    <property type="match status" value="1"/>
</dbReference>
<reference evidence="2" key="1">
    <citation type="submission" date="2018-05" db="EMBL/GenBank/DDBJ databases">
        <authorList>
            <person name="Lanie J.A."/>
            <person name="Ng W.-L."/>
            <person name="Kazmierczak K.M."/>
            <person name="Andrzejewski T.M."/>
            <person name="Davidsen T.M."/>
            <person name="Wayne K.J."/>
            <person name="Tettelin H."/>
            <person name="Glass J.I."/>
            <person name="Rusch D."/>
            <person name="Podicherti R."/>
            <person name="Tsui H.-C.T."/>
            <person name="Winkler M.E."/>
        </authorList>
    </citation>
    <scope>NUCLEOTIDE SEQUENCE</scope>
</reference>
<dbReference type="InterPro" id="IPR019887">
    <property type="entry name" value="Tscrpt_reg_AsnC/Lrp_C"/>
</dbReference>
<accession>A0A381NAY2</accession>
<dbReference type="AlphaFoldDB" id="A0A381NAY2"/>
<sequence length="61" mass="7051">MTGKFNIICKIRAKSTLHARDIIMEIERVDGISRLESMISLEESINDKKRLMKSIFSELNP</sequence>
<evidence type="ECO:0000313" key="2">
    <source>
        <dbReference type="EMBL" id="SUZ51746.1"/>
    </source>
</evidence>
<dbReference type="EMBL" id="UINC01000236">
    <property type="protein sequence ID" value="SUZ51746.1"/>
    <property type="molecule type" value="Genomic_DNA"/>
</dbReference>
<protein>
    <recommendedName>
        <fullName evidence="1">Transcription regulator AsnC/Lrp ligand binding domain-containing protein</fullName>
    </recommendedName>
</protein>
<name>A0A381NAY2_9ZZZZ</name>
<organism evidence="2">
    <name type="scientific">marine metagenome</name>
    <dbReference type="NCBI Taxonomy" id="408172"/>
    <lineage>
        <taxon>unclassified sequences</taxon>
        <taxon>metagenomes</taxon>
        <taxon>ecological metagenomes</taxon>
    </lineage>
</organism>